<dbReference type="SUPFAM" id="SSF64593">
    <property type="entry name" value="Intermediate filament protein, coiled coil region"/>
    <property type="match status" value="2"/>
</dbReference>
<protein>
    <recommendedName>
        <fullName evidence="6">IF rod domain-containing protein</fullName>
    </recommendedName>
</protein>
<evidence type="ECO:0000313" key="7">
    <source>
        <dbReference type="EMBL" id="KAG8440707.1"/>
    </source>
</evidence>
<comment type="caution">
    <text evidence="7">The sequence shown here is derived from an EMBL/GenBank/DDBJ whole genome shotgun (WGS) entry which is preliminary data.</text>
</comment>
<dbReference type="PROSITE" id="PS51842">
    <property type="entry name" value="IF_ROD_2"/>
    <property type="match status" value="1"/>
</dbReference>
<feature type="region of interest" description="Disordered" evidence="5">
    <location>
        <begin position="616"/>
        <end position="636"/>
    </location>
</feature>
<dbReference type="PROSITE" id="PS00226">
    <property type="entry name" value="IF_ROD_1"/>
    <property type="match status" value="1"/>
</dbReference>
<feature type="compositionally biased region" description="Basic and acidic residues" evidence="5">
    <location>
        <begin position="617"/>
        <end position="633"/>
    </location>
</feature>
<dbReference type="GO" id="GO:0019215">
    <property type="term" value="F:intermediate filament binding"/>
    <property type="evidence" value="ECO:0007669"/>
    <property type="project" value="TreeGrafter"/>
</dbReference>
<keyword evidence="1 3" id="KW-0403">Intermediate filament</keyword>
<dbReference type="GO" id="GO:0060053">
    <property type="term" value="C:neurofilament cytoskeleton"/>
    <property type="evidence" value="ECO:0007669"/>
    <property type="project" value="TreeGrafter"/>
</dbReference>
<dbReference type="InterPro" id="IPR030634">
    <property type="entry name" value="SYNM"/>
</dbReference>
<feature type="coiled-coil region" evidence="4">
    <location>
        <begin position="201"/>
        <end position="281"/>
    </location>
</feature>
<dbReference type="InterPro" id="IPR018039">
    <property type="entry name" value="IF_conserved"/>
</dbReference>
<dbReference type="GO" id="GO:0043034">
    <property type="term" value="C:costamere"/>
    <property type="evidence" value="ECO:0007669"/>
    <property type="project" value="TreeGrafter"/>
</dbReference>
<dbReference type="Proteomes" id="UP000812440">
    <property type="component" value="Chromosome 3"/>
</dbReference>
<feature type="region of interest" description="Disordered" evidence="5">
    <location>
        <begin position="554"/>
        <end position="582"/>
    </location>
</feature>
<dbReference type="Pfam" id="PF00038">
    <property type="entry name" value="Filament"/>
    <property type="match status" value="1"/>
</dbReference>
<dbReference type="Gene3D" id="1.20.5.170">
    <property type="match status" value="1"/>
</dbReference>
<dbReference type="GO" id="GO:0017166">
    <property type="term" value="F:vinculin binding"/>
    <property type="evidence" value="ECO:0007669"/>
    <property type="project" value="TreeGrafter"/>
</dbReference>
<keyword evidence="2 4" id="KW-0175">Coiled coil</keyword>
<dbReference type="OrthoDB" id="9949055at2759"/>
<dbReference type="InterPro" id="IPR039008">
    <property type="entry name" value="IF_rod_dom"/>
</dbReference>
<feature type="region of interest" description="Disordered" evidence="5">
    <location>
        <begin position="1220"/>
        <end position="1239"/>
    </location>
</feature>
<dbReference type="EMBL" id="JAACNH010000006">
    <property type="protein sequence ID" value="KAG8440707.1"/>
    <property type="molecule type" value="Genomic_DNA"/>
</dbReference>
<dbReference type="GO" id="GO:0042383">
    <property type="term" value="C:sarcolemma"/>
    <property type="evidence" value="ECO:0007669"/>
    <property type="project" value="TreeGrafter"/>
</dbReference>
<sequence length="1454" mass="166104">MLNIRKGFGDEKTQLQELNSRLDQYLSRVRQLEEENQLLVEEIRKLHLERGAEWAQGYHSELTELRGRVEELTVQKGEAEIQRENLYQELQSLQELWDQVRSMRLRIDQQLSQYKQDLEQARKNQAALEELYCRLLQECHVLRGSHQEELVALTEQSVVTPLRIAMHEIARPSLTMQEVQSFSLELSESWKEVFLLYQRKIEELECSLRLSEKSRQETEEEVRANSALVVELRKEYEELIGIRKVLEEELLIMKDKYSREIEEYQIIIEALEHERQTVTINITERLRDYQELMQVKTGLSLEVAAYRALLEAESSKGNITWTNQTTKKRPAGYMTAFDRTKQYIKREEHKKEFPAIRTNKELQRTIQHSNVHTFPLQTTSQMQMNPQAMDKGRMGHFFAVSVQEATAREKSNRWNSNVQPRYEFLRSKDGSSNAFYQDYSARSQPSSYSVTEKIKQEPIHYLKSNNSTKQQLHEISNLTFDRKEKGTQSQTRLVSESKLGDEMKISTKVVKDDKLGFKSTAINIPIVSKVGSSVTESVENKNNKEHLRHELPVKHERKTKEQVKKEKDEFKREDSEGKHITGEDKMETSESVEVYILREKQINDQTAVTIPIQSEVSTKEENLSKNSMEKSSESDNLYQTQVSINANKPGERIAEHLEKSSMVAGILRHFGQPLDSDNVNVTYVEKKEQSVDGSLKTEIFVETKTKEDVGVFDEPDVPNLWNSNSYQRIQANITRTARNTEEDIPNKKETTREGKGVEDWIGNIIQNELKGRSGVSVNVEIVEESTGTFGSDKTEFSTPFHVEEVEDKIQATEGSCVYDTTQESVKSEEAHIKMQAPSHVEEVTEGEETDEETKYFVSIPDESPLLPDDEEETLRGQIHIEEESHMKYSWQDEYLQGSQGQTMLSKLLKCSETAESDTTGCDVMDKNSVKGFEMQELETETPNSETNVIEREIQVPHEFQSSIMGLLSKDIKDPQKQLKGTLECLQGSLPQDIVKELSTLTGEQQGKVNNLAVDIKKIDQPKESGMVTIVAEINLSQTIDAETLDPQRLLEEGVNEKDIANLLECTKANTTKSSTHFSEKQLPHEQVSAGINRVIKHIQLETSDHISQSEYSTDTEKDTNEDLFPAGANRSVHHIQLGPREICSTQQIIFEGPITETLKLDIFKSPEKQSSDEKIPIRHIKLDPTENYSTEQIVFEGPIFKTMNISSATDEHNIKEMNRDSVDQTDDQNNTLDFGDSKNISEESMNQNVYQSVEGGMKTVMHYTLNSGGTQMTKEIKLESSLPKAKLFHETDNLEENTSPTEHNFDSQKIHVAKQIKYQGLVSDPYQLADAGYLDLDQQSNVNTLVHHIKISPNKEYTTSEAAMSKKMYITDEGGSSLMEESKRSTAHIHLGAKEQAAAETYEICDVQVSSPSEDPNENESSIKHIKLGPKGKSFTFQMDITKIAPKCQGDNQE</sequence>
<dbReference type="Gene3D" id="1.20.5.1160">
    <property type="entry name" value="Vasodilator-stimulated phosphoprotein"/>
    <property type="match status" value="1"/>
</dbReference>
<feature type="region of interest" description="Disordered" evidence="5">
    <location>
        <begin position="829"/>
        <end position="852"/>
    </location>
</feature>
<organism evidence="7 8">
    <name type="scientific">Hymenochirus boettgeri</name>
    <name type="common">Congo dwarf clawed frog</name>
    <dbReference type="NCBI Taxonomy" id="247094"/>
    <lineage>
        <taxon>Eukaryota</taxon>
        <taxon>Metazoa</taxon>
        <taxon>Chordata</taxon>
        <taxon>Craniata</taxon>
        <taxon>Vertebrata</taxon>
        <taxon>Euteleostomi</taxon>
        <taxon>Amphibia</taxon>
        <taxon>Batrachia</taxon>
        <taxon>Anura</taxon>
        <taxon>Pipoidea</taxon>
        <taxon>Pipidae</taxon>
        <taxon>Pipinae</taxon>
        <taxon>Hymenochirus</taxon>
    </lineage>
</organism>
<keyword evidence="8" id="KW-1185">Reference proteome</keyword>
<comment type="similarity">
    <text evidence="3">Belongs to the intermediate filament family.</text>
</comment>
<evidence type="ECO:0000256" key="4">
    <source>
        <dbReference type="SAM" id="Coils"/>
    </source>
</evidence>
<dbReference type="GO" id="GO:0008307">
    <property type="term" value="F:structural constituent of muscle"/>
    <property type="evidence" value="ECO:0007669"/>
    <property type="project" value="InterPro"/>
</dbReference>
<evidence type="ECO:0000259" key="6">
    <source>
        <dbReference type="PROSITE" id="PS51842"/>
    </source>
</evidence>
<name>A0A8T2JAW3_9PIPI</name>
<dbReference type="GO" id="GO:0045104">
    <property type="term" value="P:intermediate filament cytoskeleton organization"/>
    <property type="evidence" value="ECO:0007669"/>
    <property type="project" value="InterPro"/>
</dbReference>
<feature type="non-terminal residue" evidence="7">
    <location>
        <position position="1454"/>
    </location>
</feature>
<dbReference type="PANTHER" id="PTHR47136">
    <property type="entry name" value="SYNEMIN"/>
    <property type="match status" value="1"/>
</dbReference>
<dbReference type="PANTHER" id="PTHR47136:SF1">
    <property type="entry name" value="SYNEMIN"/>
    <property type="match status" value="1"/>
</dbReference>
<evidence type="ECO:0000313" key="8">
    <source>
        <dbReference type="Proteomes" id="UP000812440"/>
    </source>
</evidence>
<evidence type="ECO:0000256" key="1">
    <source>
        <dbReference type="ARBA" id="ARBA00022754"/>
    </source>
</evidence>
<reference evidence="7" key="1">
    <citation type="thesis" date="2020" institute="ProQuest LLC" country="789 East Eisenhower Parkway, Ann Arbor, MI, USA">
        <title>Comparative Genomics and Chromosome Evolution.</title>
        <authorList>
            <person name="Mudd A.B."/>
        </authorList>
    </citation>
    <scope>NUCLEOTIDE SEQUENCE</scope>
    <source>
        <strain evidence="7">Female2</strain>
        <tissue evidence="7">Blood</tissue>
    </source>
</reference>
<dbReference type="SMART" id="SM01391">
    <property type="entry name" value="Filament"/>
    <property type="match status" value="1"/>
</dbReference>
<dbReference type="GO" id="GO:0005200">
    <property type="term" value="F:structural constituent of cytoskeleton"/>
    <property type="evidence" value="ECO:0007669"/>
    <property type="project" value="InterPro"/>
</dbReference>
<feature type="domain" description="IF rod" evidence="6">
    <location>
        <begin position="11"/>
        <end position="317"/>
    </location>
</feature>
<evidence type="ECO:0000256" key="5">
    <source>
        <dbReference type="SAM" id="MobiDB-lite"/>
    </source>
</evidence>
<dbReference type="GO" id="GO:0031443">
    <property type="term" value="P:fast-twitch skeletal muscle fiber contraction"/>
    <property type="evidence" value="ECO:0007669"/>
    <property type="project" value="TreeGrafter"/>
</dbReference>
<proteinExistence type="inferred from homology"/>
<gene>
    <name evidence="7" type="ORF">GDO86_006453</name>
</gene>
<evidence type="ECO:0000256" key="2">
    <source>
        <dbReference type="ARBA" id="ARBA00023054"/>
    </source>
</evidence>
<dbReference type="GO" id="GO:0005882">
    <property type="term" value="C:intermediate filament"/>
    <property type="evidence" value="ECO:0007669"/>
    <property type="project" value="UniProtKB-KW"/>
</dbReference>
<feature type="coiled-coil region" evidence="4">
    <location>
        <begin position="15"/>
        <end position="131"/>
    </location>
</feature>
<accession>A0A8T2JAW3</accession>
<evidence type="ECO:0000256" key="3">
    <source>
        <dbReference type="RuleBase" id="RU000685"/>
    </source>
</evidence>